<dbReference type="EMBL" id="CP011133">
    <property type="protein sequence ID" value="AKE62093.1"/>
    <property type="molecule type" value="Genomic_DNA"/>
</dbReference>
<dbReference type="RefSeq" id="WP_046498832.1">
    <property type="nucleotide sequence ID" value="NZ_CP011133.1"/>
</dbReference>
<evidence type="ECO:0000313" key="2">
    <source>
        <dbReference type="Proteomes" id="UP000034085"/>
    </source>
</evidence>
<name>A0A0F6RIU4_CITAM</name>
<protein>
    <submittedName>
        <fullName evidence="1">Uncharacterized protein</fullName>
    </submittedName>
</protein>
<sequence>MQGTPRWWQNGRRVQAVLADNQTADVRLNIGHENDFWFTDDGNNPVAVLKVIGPVYPLDPLKFTSSITDILPEDVLSYKTALQEHQVINRPVSFYLALADAWLLVNEQEPVYQFRIRNQYNGMATEWNSVARDRVIEVIKMQPENAEFRVLTTSPAEPVENPRELISEIERLREAIHKLYPANTELRRIARNSGRMHLHDDTNGKMAYADNARITPNLDAFVKQLHRSLKA</sequence>
<dbReference type="Proteomes" id="UP000034085">
    <property type="component" value="Plasmid"/>
</dbReference>
<dbReference type="HOGENOM" id="CLU_1198059_0_0_6"/>
<dbReference type="KEGG" id="cama:F384_26340"/>
<geneLocation type="plasmid" evidence="1">
    <name>unnamed</name>
</geneLocation>
<keyword evidence="1" id="KW-0614">Plasmid</keyword>
<organism evidence="1 2">
    <name type="scientific">Citrobacter amalonaticus Y19</name>
    <dbReference type="NCBI Taxonomy" id="1261127"/>
    <lineage>
        <taxon>Bacteria</taxon>
        <taxon>Pseudomonadati</taxon>
        <taxon>Pseudomonadota</taxon>
        <taxon>Gammaproteobacteria</taxon>
        <taxon>Enterobacterales</taxon>
        <taxon>Enterobacteriaceae</taxon>
        <taxon>Citrobacter</taxon>
    </lineage>
</organism>
<proteinExistence type="predicted"/>
<reference evidence="1 2" key="1">
    <citation type="submission" date="2015-03" db="EMBL/GenBank/DDBJ databases">
        <title>Complete genome sequence of Citrobacter amalonaticus Y19.</title>
        <authorList>
            <person name="Park S."/>
        </authorList>
    </citation>
    <scope>NUCLEOTIDE SEQUENCE [LARGE SCALE GENOMIC DNA]</scope>
    <source>
        <strain evidence="1 2">Y19</strain>
        <plasmid evidence="2">Plasmid</plasmid>
    </source>
</reference>
<dbReference type="OrthoDB" id="5678344at2"/>
<evidence type="ECO:0000313" key="1">
    <source>
        <dbReference type="EMBL" id="AKE62093.1"/>
    </source>
</evidence>
<gene>
    <name evidence="1" type="ORF">F384_26340</name>
</gene>
<dbReference type="PATRIC" id="fig|1261127.3.peg.5464"/>
<dbReference type="AlphaFoldDB" id="A0A0F6RIU4"/>
<accession>A0A0F6RIU4</accession>